<sequence length="136" mass="15987">METNEKMTYLAIPDEACYIVDIDNNEKFNINDVAENTTCICFKDTNASHINQILTLLPGLKDKYLKTAWFTDRKSIPFKAELFNYVKVSDILYMNITEGHNPRYIDITDKIIKTPEMVDPMSVFYFDMYNEFKNKK</sequence>
<accession>A0ABZ0Z3X2</accession>
<organism evidence="1 2">
    <name type="scientific">phage Lak_Megaphage_Sonny</name>
    <dbReference type="NCBI Taxonomy" id="3109229"/>
    <lineage>
        <taxon>Viruses</taxon>
        <taxon>Duplodnaviria</taxon>
        <taxon>Heunggongvirae</taxon>
        <taxon>Uroviricota</taxon>
        <taxon>Caudoviricetes</taxon>
        <taxon>Caudoviricetes code 15 clade</taxon>
    </lineage>
</organism>
<evidence type="ECO:0000313" key="1">
    <source>
        <dbReference type="EMBL" id="WQJ53856.1"/>
    </source>
</evidence>
<dbReference type="EMBL" id="OR769223">
    <property type="protein sequence ID" value="WQJ53856.1"/>
    <property type="molecule type" value="Genomic_DNA"/>
</dbReference>
<dbReference type="Proteomes" id="UP001358193">
    <property type="component" value="Segment"/>
</dbReference>
<name>A0ABZ0Z3X2_9CAUD</name>
<evidence type="ECO:0000313" key="2">
    <source>
        <dbReference type="Proteomes" id="UP001358193"/>
    </source>
</evidence>
<reference evidence="1 2" key="1">
    <citation type="submission" date="2023-11" db="EMBL/GenBank/DDBJ databases">
        <authorList>
            <person name="Cook R."/>
            <person name="Crisci M."/>
            <person name="Pye H."/>
            <person name="Adriaenssens E."/>
            <person name="Santini J."/>
        </authorList>
    </citation>
    <scope>NUCLEOTIDE SEQUENCE [LARGE SCALE GENOMIC DNA]</scope>
    <source>
        <strain evidence="1">Lak_Megaphage_Sonny</strain>
    </source>
</reference>
<proteinExistence type="predicted"/>
<protein>
    <submittedName>
        <fullName evidence="1">Uncharacterized protein</fullName>
    </submittedName>
</protein>
<keyword evidence="2" id="KW-1185">Reference proteome</keyword>